<dbReference type="Proteomes" id="UP000217790">
    <property type="component" value="Unassembled WGS sequence"/>
</dbReference>
<name>A0A2H3DYK4_ARMGA</name>
<gene>
    <name evidence="1" type="ORF">ARMGADRAFT_123990</name>
</gene>
<proteinExistence type="predicted"/>
<sequence>MRDPPLAAIHGDAELNERLNGLQRQLVASRSKSPSAVKSFVICHSMRAGVRTPAIILRNEIVLRPNQSRSEDDNQSPRQSARLFPFISITKEAMEEANEGRCRAKLPMASATSTATPSKFFSSPCTSLGFSAALWSYHVEFQCLTLSFWNLRTNMAVTISALIANILLWTEAVISRRW</sequence>
<protein>
    <submittedName>
        <fullName evidence="1">Uncharacterized protein</fullName>
    </submittedName>
</protein>
<dbReference type="AlphaFoldDB" id="A0A2H3DYK4"/>
<dbReference type="EMBL" id="KZ293656">
    <property type="protein sequence ID" value="PBK93383.1"/>
    <property type="molecule type" value="Genomic_DNA"/>
</dbReference>
<dbReference type="InParanoid" id="A0A2H3DYK4"/>
<evidence type="ECO:0000313" key="2">
    <source>
        <dbReference type="Proteomes" id="UP000217790"/>
    </source>
</evidence>
<accession>A0A2H3DYK4</accession>
<keyword evidence="2" id="KW-1185">Reference proteome</keyword>
<evidence type="ECO:0000313" key="1">
    <source>
        <dbReference type="EMBL" id="PBK93383.1"/>
    </source>
</evidence>
<organism evidence="1 2">
    <name type="scientific">Armillaria gallica</name>
    <name type="common">Bulbous honey fungus</name>
    <name type="synonym">Armillaria bulbosa</name>
    <dbReference type="NCBI Taxonomy" id="47427"/>
    <lineage>
        <taxon>Eukaryota</taxon>
        <taxon>Fungi</taxon>
        <taxon>Dikarya</taxon>
        <taxon>Basidiomycota</taxon>
        <taxon>Agaricomycotina</taxon>
        <taxon>Agaricomycetes</taxon>
        <taxon>Agaricomycetidae</taxon>
        <taxon>Agaricales</taxon>
        <taxon>Marasmiineae</taxon>
        <taxon>Physalacriaceae</taxon>
        <taxon>Armillaria</taxon>
    </lineage>
</organism>
<reference evidence="2" key="1">
    <citation type="journal article" date="2017" name="Nat. Ecol. Evol.">
        <title>Genome expansion and lineage-specific genetic innovations in the forest pathogenic fungi Armillaria.</title>
        <authorList>
            <person name="Sipos G."/>
            <person name="Prasanna A.N."/>
            <person name="Walter M.C."/>
            <person name="O'Connor E."/>
            <person name="Balint B."/>
            <person name="Krizsan K."/>
            <person name="Kiss B."/>
            <person name="Hess J."/>
            <person name="Varga T."/>
            <person name="Slot J."/>
            <person name="Riley R."/>
            <person name="Boka B."/>
            <person name="Rigling D."/>
            <person name="Barry K."/>
            <person name="Lee J."/>
            <person name="Mihaltcheva S."/>
            <person name="LaButti K."/>
            <person name="Lipzen A."/>
            <person name="Waldron R."/>
            <person name="Moloney N.M."/>
            <person name="Sperisen C."/>
            <person name="Kredics L."/>
            <person name="Vagvoelgyi C."/>
            <person name="Patrignani A."/>
            <person name="Fitzpatrick D."/>
            <person name="Nagy I."/>
            <person name="Doyle S."/>
            <person name="Anderson J.B."/>
            <person name="Grigoriev I.V."/>
            <person name="Gueldener U."/>
            <person name="Muensterkoetter M."/>
            <person name="Nagy L.G."/>
        </authorList>
    </citation>
    <scope>NUCLEOTIDE SEQUENCE [LARGE SCALE GENOMIC DNA]</scope>
    <source>
        <strain evidence="2">Ar21-2</strain>
    </source>
</reference>